<evidence type="ECO:0000313" key="2">
    <source>
        <dbReference type="EMBL" id="OWY99910.1"/>
    </source>
</evidence>
<comment type="caution">
    <text evidence="2">The sequence shown here is derived from an EMBL/GenBank/DDBJ whole genome shotgun (WGS) entry which is preliminary data.</text>
</comment>
<dbReference type="AlphaFoldDB" id="A0A225V323"/>
<name>A0A225V323_9STRA</name>
<protein>
    <submittedName>
        <fullName evidence="2">Uncharacterized protein</fullName>
    </submittedName>
</protein>
<keyword evidence="1" id="KW-0472">Membrane</keyword>
<proteinExistence type="predicted"/>
<feature type="transmembrane region" description="Helical" evidence="1">
    <location>
        <begin position="133"/>
        <end position="149"/>
    </location>
</feature>
<evidence type="ECO:0000256" key="1">
    <source>
        <dbReference type="SAM" id="Phobius"/>
    </source>
</evidence>
<dbReference type="EMBL" id="NBNE01008060">
    <property type="protein sequence ID" value="OWY99910.1"/>
    <property type="molecule type" value="Genomic_DNA"/>
</dbReference>
<gene>
    <name evidence="2" type="ORF">PHMEG_00029009</name>
</gene>
<dbReference type="OrthoDB" id="89997at2759"/>
<reference evidence="3" key="1">
    <citation type="submission" date="2017-03" db="EMBL/GenBank/DDBJ databases">
        <title>Phytopthora megakarya and P. palmivora, two closely related causual agents of cacao black pod achieved similar genome size and gene model numbers by different mechanisms.</title>
        <authorList>
            <person name="Ali S."/>
            <person name="Shao J."/>
            <person name="Larry D.J."/>
            <person name="Kronmiller B."/>
            <person name="Shen D."/>
            <person name="Strem M.D."/>
            <person name="Melnick R.L."/>
            <person name="Guiltinan M.J."/>
            <person name="Tyler B.M."/>
            <person name="Meinhardt L.W."/>
            <person name="Bailey B.A."/>
        </authorList>
    </citation>
    <scope>NUCLEOTIDE SEQUENCE [LARGE SCALE GENOMIC DNA]</scope>
    <source>
        <strain evidence="3">zdho120</strain>
    </source>
</reference>
<organism evidence="2 3">
    <name type="scientific">Phytophthora megakarya</name>
    <dbReference type="NCBI Taxonomy" id="4795"/>
    <lineage>
        <taxon>Eukaryota</taxon>
        <taxon>Sar</taxon>
        <taxon>Stramenopiles</taxon>
        <taxon>Oomycota</taxon>
        <taxon>Peronosporomycetes</taxon>
        <taxon>Peronosporales</taxon>
        <taxon>Peronosporaceae</taxon>
        <taxon>Phytophthora</taxon>
    </lineage>
</organism>
<feature type="transmembrane region" description="Helical" evidence="1">
    <location>
        <begin position="161"/>
        <end position="185"/>
    </location>
</feature>
<keyword evidence="1" id="KW-0812">Transmembrane</keyword>
<dbReference type="Proteomes" id="UP000198211">
    <property type="component" value="Unassembled WGS sequence"/>
</dbReference>
<keyword evidence="1" id="KW-1133">Transmembrane helix</keyword>
<evidence type="ECO:0000313" key="3">
    <source>
        <dbReference type="Proteomes" id="UP000198211"/>
    </source>
</evidence>
<accession>A0A225V323</accession>
<keyword evidence="3" id="KW-1185">Reference proteome</keyword>
<sequence>MEYLWGFDWERYADSSSWPMHCFTAVCVVGGWTMTTPYRAILWTFTCEVWRVFRLNTGMAAGVPVKVPATPTLVLTTEEQRYGRYGRMHRAWWNAWREALYEYLPDLIADTYCSMKNYYSASWDATKATAERAYAAGHALCWFVLLLSITLHEPVVVYDVLEYVCCTSLGLMVMLSAVNVMYWLFQ</sequence>